<evidence type="ECO:0000259" key="2">
    <source>
        <dbReference type="Pfam" id="PF13229"/>
    </source>
</evidence>
<reference evidence="3 4" key="1">
    <citation type="submission" date="2019-07" db="EMBL/GenBank/DDBJ databases">
        <title>Whole genome shotgun sequence of Brevifollis gellanilyticus NBRC 108608.</title>
        <authorList>
            <person name="Hosoyama A."/>
            <person name="Uohara A."/>
            <person name="Ohji S."/>
            <person name="Ichikawa N."/>
        </authorList>
    </citation>
    <scope>NUCLEOTIDE SEQUENCE [LARGE SCALE GENOMIC DNA]</scope>
    <source>
        <strain evidence="3 4">NBRC 108608</strain>
    </source>
</reference>
<dbReference type="InterPro" id="IPR011050">
    <property type="entry name" value="Pectin_lyase_fold/virulence"/>
</dbReference>
<evidence type="ECO:0000313" key="3">
    <source>
        <dbReference type="EMBL" id="GEP41692.1"/>
    </source>
</evidence>
<evidence type="ECO:0000256" key="1">
    <source>
        <dbReference type="SAM" id="SignalP"/>
    </source>
</evidence>
<organism evidence="3 4">
    <name type="scientific">Brevifollis gellanilyticus</name>
    <dbReference type="NCBI Taxonomy" id="748831"/>
    <lineage>
        <taxon>Bacteria</taxon>
        <taxon>Pseudomonadati</taxon>
        <taxon>Verrucomicrobiota</taxon>
        <taxon>Verrucomicrobiia</taxon>
        <taxon>Verrucomicrobiales</taxon>
        <taxon>Verrucomicrobiaceae</taxon>
    </lineage>
</organism>
<keyword evidence="4" id="KW-1185">Reference proteome</keyword>
<dbReference type="SUPFAM" id="SSF51126">
    <property type="entry name" value="Pectin lyase-like"/>
    <property type="match status" value="2"/>
</dbReference>
<feature type="chain" id="PRO_5022138007" description="Right handed beta helix domain-containing protein" evidence="1">
    <location>
        <begin position="23"/>
        <end position="325"/>
    </location>
</feature>
<dbReference type="Gene3D" id="2.160.20.10">
    <property type="entry name" value="Single-stranded right-handed beta-helix, Pectin lyase-like"/>
    <property type="match status" value="1"/>
</dbReference>
<dbReference type="OrthoDB" id="1391467at2"/>
<dbReference type="Pfam" id="PF13229">
    <property type="entry name" value="Beta_helix"/>
    <property type="match status" value="1"/>
</dbReference>
<keyword evidence="1" id="KW-0732">Signal</keyword>
<feature type="domain" description="Right handed beta helix" evidence="2">
    <location>
        <begin position="71"/>
        <end position="238"/>
    </location>
</feature>
<proteinExistence type="predicted"/>
<sequence length="325" mass="35008">MSVISAMKPALFLLLIPCLLHAQTPVGAQGTIGAPAGAKVVNRLEITKPGVYENLIIDGEWKRGNLVKITADDVTLRNCEIRHSAGNGIGVFGSKVVIENCRIHHLLNGTFEDQQDAHGISGRWGDLVIRNCDISYPSGDCIQFDPDRQSSGKVVVENCTLWTGPLTADLASFKAGQRPGENALDTKVKLDGPRCQLIIRNCHMHGWNQPAQIDNVAALNLKENVDAEVTHCVFQNNQISLRVRGPGSRGGAHVTVKECGIFDSQAGIRAEDKIEQLKLTNIGFGGDIGQKITFANGKAGKGFENSGEYKAASADEMLKGNFSKP</sequence>
<dbReference type="AlphaFoldDB" id="A0A512M4P4"/>
<dbReference type="InterPro" id="IPR039448">
    <property type="entry name" value="Beta_helix"/>
</dbReference>
<dbReference type="EMBL" id="BKAG01000004">
    <property type="protein sequence ID" value="GEP41692.1"/>
    <property type="molecule type" value="Genomic_DNA"/>
</dbReference>
<dbReference type="Proteomes" id="UP000321577">
    <property type="component" value="Unassembled WGS sequence"/>
</dbReference>
<dbReference type="InterPro" id="IPR012334">
    <property type="entry name" value="Pectin_lyas_fold"/>
</dbReference>
<evidence type="ECO:0000313" key="4">
    <source>
        <dbReference type="Proteomes" id="UP000321577"/>
    </source>
</evidence>
<gene>
    <name evidence="3" type="ORF">BGE01nite_09830</name>
</gene>
<dbReference type="SMART" id="SM00710">
    <property type="entry name" value="PbH1"/>
    <property type="match status" value="4"/>
</dbReference>
<protein>
    <recommendedName>
        <fullName evidence="2">Right handed beta helix domain-containing protein</fullName>
    </recommendedName>
</protein>
<name>A0A512M4P4_9BACT</name>
<accession>A0A512M4P4</accession>
<feature type="signal peptide" evidence="1">
    <location>
        <begin position="1"/>
        <end position="22"/>
    </location>
</feature>
<dbReference type="InterPro" id="IPR006626">
    <property type="entry name" value="PbH1"/>
</dbReference>
<comment type="caution">
    <text evidence="3">The sequence shown here is derived from an EMBL/GenBank/DDBJ whole genome shotgun (WGS) entry which is preliminary data.</text>
</comment>